<evidence type="ECO:0008006" key="6">
    <source>
        <dbReference type="Google" id="ProtNLM"/>
    </source>
</evidence>
<evidence type="ECO:0000256" key="1">
    <source>
        <dbReference type="ARBA" id="ARBA00022540"/>
    </source>
</evidence>
<dbReference type="Gene3D" id="3.30.760.10">
    <property type="entry name" value="RNA Cap, Translation Initiation Factor Eif4e"/>
    <property type="match status" value="1"/>
</dbReference>
<dbReference type="SUPFAM" id="SSF55418">
    <property type="entry name" value="eIF4e-like"/>
    <property type="match status" value="1"/>
</dbReference>
<evidence type="ECO:0000313" key="5">
    <source>
        <dbReference type="EMBL" id="QHT21816.1"/>
    </source>
</evidence>
<reference evidence="5" key="1">
    <citation type="journal article" date="2020" name="Nature">
        <title>Giant virus diversity and host interactions through global metagenomics.</title>
        <authorList>
            <person name="Schulz F."/>
            <person name="Roux S."/>
            <person name="Paez-Espino D."/>
            <person name="Jungbluth S."/>
            <person name="Walsh D.A."/>
            <person name="Denef V.J."/>
            <person name="McMahon K.D."/>
            <person name="Konstantinidis K.T."/>
            <person name="Eloe-Fadrosh E.A."/>
            <person name="Kyrpides N.C."/>
            <person name="Woyke T."/>
        </authorList>
    </citation>
    <scope>NUCLEOTIDE SEQUENCE</scope>
    <source>
        <strain evidence="5">GVMAG-M-3300023179-103</strain>
    </source>
</reference>
<organism evidence="5">
    <name type="scientific">viral metagenome</name>
    <dbReference type="NCBI Taxonomy" id="1070528"/>
    <lineage>
        <taxon>unclassified sequences</taxon>
        <taxon>metagenomes</taxon>
        <taxon>organismal metagenomes</taxon>
    </lineage>
</organism>
<dbReference type="GO" id="GO:0003743">
    <property type="term" value="F:translation initiation factor activity"/>
    <property type="evidence" value="ECO:0007669"/>
    <property type="project" value="UniProtKB-KW"/>
</dbReference>
<accession>A0A6C0DY20</accession>
<keyword evidence="1" id="KW-0396">Initiation factor</keyword>
<dbReference type="PANTHER" id="PTHR11960:SF66">
    <property type="entry name" value="EUKARYOTIC TRANSLATION INITIATION FACTOR 4E TYPE 3"/>
    <property type="match status" value="1"/>
</dbReference>
<evidence type="ECO:0000256" key="2">
    <source>
        <dbReference type="ARBA" id="ARBA00022845"/>
    </source>
</evidence>
<dbReference type="AlphaFoldDB" id="A0A6C0DY20"/>
<dbReference type="Pfam" id="PF01652">
    <property type="entry name" value="IF4E"/>
    <property type="match status" value="1"/>
</dbReference>
<keyword evidence="4" id="KW-0648">Protein biosynthesis</keyword>
<dbReference type="PANTHER" id="PTHR11960">
    <property type="entry name" value="EUKARYOTIC TRANSLATION INITIATION FACTOR 4E RELATED"/>
    <property type="match status" value="1"/>
</dbReference>
<dbReference type="InterPro" id="IPR023398">
    <property type="entry name" value="TIF_eIF4e-like"/>
</dbReference>
<dbReference type="GO" id="GO:0006417">
    <property type="term" value="P:regulation of translation"/>
    <property type="evidence" value="ECO:0007669"/>
    <property type="project" value="UniProtKB-KW"/>
</dbReference>
<dbReference type="InterPro" id="IPR001040">
    <property type="entry name" value="TIF_eIF_4E"/>
</dbReference>
<evidence type="ECO:0000256" key="3">
    <source>
        <dbReference type="ARBA" id="ARBA00022884"/>
    </source>
</evidence>
<dbReference type="GO" id="GO:0000340">
    <property type="term" value="F:RNA 7-methylguanosine cap binding"/>
    <property type="evidence" value="ECO:0007669"/>
    <property type="project" value="TreeGrafter"/>
</dbReference>
<proteinExistence type="predicted"/>
<sequence>MPKTSKAVKNINEKINVSNVFNILDDDIDDNELVNNTKEIIEEKPIKTQDNITKIKTKYIAPLLMKKNYDEPQVSTQKEPQIPYYNDKIKTTGEDLKLNSLWRVWIHENNNEKWDIESYNLIYTIENIAQLWRFMNTFDNMDRINRQFYIMRDGIMPIWEDNNNKNGVICSIRCDNIMKNITTNTEFGVDVFCCFCIMVMNECFTKKNSDINGLCYSIKNRNILIKFWIKNYEENKNFTDKLPLQILNTVDDVIISLDTRKKNNKISVQVKQIQPEN</sequence>
<protein>
    <recommendedName>
        <fullName evidence="6">Eukaryotic translation initiation factor 4E</fullName>
    </recommendedName>
</protein>
<dbReference type="EMBL" id="MN739697">
    <property type="protein sequence ID" value="QHT21816.1"/>
    <property type="molecule type" value="Genomic_DNA"/>
</dbReference>
<evidence type="ECO:0000256" key="4">
    <source>
        <dbReference type="ARBA" id="ARBA00022917"/>
    </source>
</evidence>
<name>A0A6C0DY20_9ZZZZ</name>
<keyword evidence="3" id="KW-0694">RNA-binding</keyword>
<keyword evidence="2" id="KW-0810">Translation regulation</keyword>
<dbReference type="GO" id="GO:0016281">
    <property type="term" value="C:eukaryotic translation initiation factor 4F complex"/>
    <property type="evidence" value="ECO:0007669"/>
    <property type="project" value="TreeGrafter"/>
</dbReference>